<dbReference type="Proteomes" id="UP000006073">
    <property type="component" value="Unassembled WGS sequence"/>
</dbReference>
<name>S2D9R2_INDAL</name>
<feature type="transmembrane region" description="Helical" evidence="1">
    <location>
        <begin position="6"/>
        <end position="24"/>
    </location>
</feature>
<accession>S2D9R2</accession>
<gene>
    <name evidence="2" type="ORF">A33Q_3671</name>
</gene>
<proteinExistence type="predicted"/>
<dbReference type="AlphaFoldDB" id="S2D9R2"/>
<evidence type="ECO:0000313" key="3">
    <source>
        <dbReference type="Proteomes" id="UP000006073"/>
    </source>
</evidence>
<keyword evidence="1" id="KW-1133">Transmembrane helix</keyword>
<protein>
    <submittedName>
        <fullName evidence="2">Uncharacterized protein</fullName>
    </submittedName>
</protein>
<evidence type="ECO:0000256" key="1">
    <source>
        <dbReference type="SAM" id="Phobius"/>
    </source>
</evidence>
<sequence>MIYSTLTSLVLITLCISGFYLWYYPKKLKKSKLKPQPKAEAL</sequence>
<evidence type="ECO:0000313" key="2">
    <source>
        <dbReference type="EMBL" id="EOZ93725.1"/>
    </source>
</evidence>
<reference evidence="2 3" key="1">
    <citation type="journal article" date="2013" name="Genome Announc.">
        <title>Draft Genome Sequence of Indibacter alkaliphilus Strain LW1T, Isolated from Lonar Lake, a Haloalkaline Lake in the Buldana District of Maharashtra, India.</title>
        <authorList>
            <person name="Singh A."/>
            <person name="Kumar Jangir P."/>
            <person name="Sharma R."/>
            <person name="Singh A."/>
            <person name="Kumar Pinnaka A."/>
            <person name="Shivaji S."/>
        </authorList>
    </citation>
    <scope>NUCLEOTIDE SEQUENCE [LARGE SCALE GENOMIC DNA]</scope>
    <source>
        <strain evidence="3">CCUG 57479 / KCTC 22604 / LW1</strain>
    </source>
</reference>
<organism evidence="2 3">
    <name type="scientific">Indibacter alkaliphilus (strain CCUG 57479 / KCTC 22604 / LW1)</name>
    <dbReference type="NCBI Taxonomy" id="1189612"/>
    <lineage>
        <taxon>Bacteria</taxon>
        <taxon>Pseudomonadati</taxon>
        <taxon>Bacteroidota</taxon>
        <taxon>Cytophagia</taxon>
        <taxon>Cytophagales</taxon>
        <taxon>Cyclobacteriaceae</taxon>
    </lineage>
</organism>
<keyword evidence="1" id="KW-0472">Membrane</keyword>
<dbReference type="EMBL" id="ALWO02000045">
    <property type="protein sequence ID" value="EOZ93725.1"/>
    <property type="molecule type" value="Genomic_DNA"/>
</dbReference>
<keyword evidence="1" id="KW-0812">Transmembrane</keyword>
<keyword evidence="3" id="KW-1185">Reference proteome</keyword>
<dbReference type="STRING" id="1189612.A33Q_3671"/>
<comment type="caution">
    <text evidence="2">The sequence shown here is derived from an EMBL/GenBank/DDBJ whole genome shotgun (WGS) entry which is preliminary data.</text>
</comment>